<evidence type="ECO:0000313" key="2">
    <source>
        <dbReference type="EMBL" id="MBU2664490.1"/>
    </source>
</evidence>
<dbReference type="EMBL" id="JAHKKG010000004">
    <property type="protein sequence ID" value="MBU2664490.1"/>
    <property type="molecule type" value="Genomic_DNA"/>
</dbReference>
<comment type="caution">
    <text evidence="2">The sequence shown here is derived from an EMBL/GenBank/DDBJ whole genome shotgun (WGS) entry which is preliminary data.</text>
</comment>
<name>A0ABS5YM26_9ACTN</name>
<accession>A0ABS5YM26</accession>
<proteinExistence type="predicted"/>
<protein>
    <recommendedName>
        <fullName evidence="4">Secreted protein</fullName>
    </recommendedName>
</protein>
<evidence type="ECO:0000256" key="1">
    <source>
        <dbReference type="SAM" id="SignalP"/>
    </source>
</evidence>
<dbReference type="RefSeq" id="WP_215787139.1">
    <property type="nucleotide sequence ID" value="NZ_JAHKKG010000004.1"/>
</dbReference>
<keyword evidence="1" id="KW-0732">Signal</keyword>
<organism evidence="2 3">
    <name type="scientific">Paractinoplanes bogorensis</name>
    <dbReference type="NCBI Taxonomy" id="1610840"/>
    <lineage>
        <taxon>Bacteria</taxon>
        <taxon>Bacillati</taxon>
        <taxon>Actinomycetota</taxon>
        <taxon>Actinomycetes</taxon>
        <taxon>Micromonosporales</taxon>
        <taxon>Micromonosporaceae</taxon>
        <taxon>Paractinoplanes</taxon>
    </lineage>
</organism>
<feature type="chain" id="PRO_5046858712" description="Secreted protein" evidence="1">
    <location>
        <begin position="28"/>
        <end position="156"/>
    </location>
</feature>
<gene>
    <name evidence="2" type="ORF">KOI35_13385</name>
</gene>
<feature type="signal peptide" evidence="1">
    <location>
        <begin position="1"/>
        <end position="27"/>
    </location>
</feature>
<dbReference type="Proteomes" id="UP001519654">
    <property type="component" value="Unassembled WGS sequence"/>
</dbReference>
<reference evidence="2 3" key="1">
    <citation type="submission" date="2021-06" db="EMBL/GenBank/DDBJ databases">
        <title>Actinoplanes lichenicola sp. nov., and Actinoplanes ovalisporus sp. nov., isolated from lichen in Thailand.</title>
        <authorList>
            <person name="Saeng-In P."/>
            <person name="Kanchanasin P."/>
            <person name="Yuki M."/>
            <person name="Kudo T."/>
            <person name="Ohkuma M."/>
            <person name="Phongsopitanun W."/>
            <person name="Tanasupawat S."/>
        </authorList>
    </citation>
    <scope>NUCLEOTIDE SEQUENCE [LARGE SCALE GENOMIC DNA]</scope>
    <source>
        <strain evidence="2 3">NBRC 110975</strain>
    </source>
</reference>
<keyword evidence="3" id="KW-1185">Reference proteome</keyword>
<evidence type="ECO:0000313" key="3">
    <source>
        <dbReference type="Proteomes" id="UP001519654"/>
    </source>
</evidence>
<evidence type="ECO:0008006" key="4">
    <source>
        <dbReference type="Google" id="ProtNLM"/>
    </source>
</evidence>
<sequence>MSIRSALAKAAVALPLAAALIAGSAQAASATSAYSPKSSFTNGAALQSYVYVATWASGNCAAFDSWSQISGGSAPVSGRDWVKVATTFDPWGVQASVTAFGRSGDPVTGTWQNNNGSRGAFLSGNLCTNIFTVGVSARATGTAFYNGQTKSVTASF</sequence>